<feature type="domain" description="GST C-terminal" evidence="7">
    <location>
        <begin position="90"/>
        <end position="209"/>
    </location>
</feature>
<dbReference type="InterPro" id="IPR004046">
    <property type="entry name" value="GST_C"/>
</dbReference>
<dbReference type="SUPFAM" id="SSF52833">
    <property type="entry name" value="Thioredoxin-like"/>
    <property type="match status" value="1"/>
</dbReference>
<dbReference type="Pfam" id="PF02798">
    <property type="entry name" value="GST_N"/>
    <property type="match status" value="1"/>
</dbReference>
<comment type="function">
    <text evidence="1">Conjugation of reduced glutathione to a wide number of exogenous and endogenous hydrophobic electrophiles.</text>
</comment>
<protein>
    <recommendedName>
        <fullName evidence="3">glutathione transferase</fullName>
        <ecNumber evidence="3">2.5.1.18</ecNumber>
    </recommendedName>
</protein>
<dbReference type="EC" id="2.5.1.18" evidence="3"/>
<dbReference type="InterPro" id="IPR010987">
    <property type="entry name" value="Glutathione-S-Trfase_C-like"/>
</dbReference>
<dbReference type="SFLD" id="SFLDG01205">
    <property type="entry name" value="AMPS.1"/>
    <property type="match status" value="1"/>
</dbReference>
<reference evidence="8" key="1">
    <citation type="submission" date="2018-10" db="EMBL/GenBank/DDBJ databases">
        <title>Transcriptome assembly of Aceria tosichella (Wheat curl mite) Type 2.</title>
        <authorList>
            <person name="Scully E.D."/>
            <person name="Geib S.M."/>
            <person name="Palmer N.A."/>
            <person name="Gupta A.K."/>
            <person name="Sarath G."/>
            <person name="Tatineni S."/>
        </authorList>
    </citation>
    <scope>NUCLEOTIDE SEQUENCE</scope>
    <source>
        <strain evidence="8">LincolnNE</strain>
    </source>
</reference>
<dbReference type="PRINTS" id="PR01267">
    <property type="entry name" value="GSTRNSFRASEM"/>
</dbReference>
<evidence type="ECO:0000256" key="3">
    <source>
        <dbReference type="ARBA" id="ARBA00012452"/>
    </source>
</evidence>
<feature type="domain" description="GST N-terminal" evidence="6">
    <location>
        <begin position="1"/>
        <end position="88"/>
    </location>
</feature>
<dbReference type="SFLD" id="SFLDS00019">
    <property type="entry name" value="Glutathione_Transferase_(cytos"/>
    <property type="match status" value="1"/>
</dbReference>
<dbReference type="AlphaFoldDB" id="A0A6G1SM71"/>
<name>A0A6G1SM71_9ACAR</name>
<dbReference type="InterPro" id="IPR004045">
    <property type="entry name" value="Glutathione_S-Trfase_N"/>
</dbReference>
<sequence length="227" mass="26271">MAPVLGYWKIRGLATPIRLLLEQAGVDYEEKHYESGPPPDFERSSWLNDKFTLGLDFPNMIYYIDDDVKLTQSQVILRHLARKHKLDGDNEQERVRTDLVATQALEYHIDYARTISYNPEHEKNKETYEKNLADRLKALAEFLGDRQFVAGDHVTYGDFVLYEYLEGQNFYKPGVLKDHPTLEKFVERVNELESVKKYFNSSRAIKAPFNGAPAYIGGPYSDQIAKK</sequence>
<dbReference type="InterPro" id="IPR003081">
    <property type="entry name" value="GST_mu"/>
</dbReference>
<dbReference type="GO" id="GO:0004364">
    <property type="term" value="F:glutathione transferase activity"/>
    <property type="evidence" value="ECO:0007669"/>
    <property type="project" value="UniProtKB-EC"/>
</dbReference>
<dbReference type="PANTHER" id="PTHR11571">
    <property type="entry name" value="GLUTATHIONE S-TRANSFERASE"/>
    <property type="match status" value="1"/>
</dbReference>
<evidence type="ECO:0000313" key="8">
    <source>
        <dbReference type="EMBL" id="MDE51277.1"/>
    </source>
</evidence>
<dbReference type="Pfam" id="PF14497">
    <property type="entry name" value="GST_C_3"/>
    <property type="match status" value="1"/>
</dbReference>
<accession>A0A6G1SM71</accession>
<dbReference type="InterPro" id="IPR040079">
    <property type="entry name" value="Glutathione_S-Trfase"/>
</dbReference>
<keyword evidence="4 8" id="KW-0808">Transferase</keyword>
<gene>
    <name evidence="8" type="primary">Gstm1_6</name>
    <name evidence="8" type="ORF">g.18230</name>
</gene>
<dbReference type="SUPFAM" id="SSF47616">
    <property type="entry name" value="GST C-terminal domain-like"/>
    <property type="match status" value="1"/>
</dbReference>
<organism evidence="8">
    <name type="scientific">Aceria tosichella</name>
    <name type="common">wheat curl mite</name>
    <dbReference type="NCBI Taxonomy" id="561515"/>
    <lineage>
        <taxon>Eukaryota</taxon>
        <taxon>Metazoa</taxon>
        <taxon>Ecdysozoa</taxon>
        <taxon>Arthropoda</taxon>
        <taxon>Chelicerata</taxon>
        <taxon>Arachnida</taxon>
        <taxon>Acari</taxon>
        <taxon>Acariformes</taxon>
        <taxon>Trombidiformes</taxon>
        <taxon>Prostigmata</taxon>
        <taxon>Eupodina</taxon>
        <taxon>Eriophyoidea</taxon>
        <taxon>Eriophyidae</taxon>
        <taxon>Eriophyinae</taxon>
        <taxon>Aceriini</taxon>
        <taxon>Aceria</taxon>
    </lineage>
</organism>
<dbReference type="Gene3D" id="3.40.30.10">
    <property type="entry name" value="Glutaredoxin"/>
    <property type="match status" value="1"/>
</dbReference>
<proteinExistence type="inferred from homology"/>
<dbReference type="InterPro" id="IPR036249">
    <property type="entry name" value="Thioredoxin-like_sf"/>
</dbReference>
<evidence type="ECO:0000256" key="1">
    <source>
        <dbReference type="ARBA" id="ARBA00003701"/>
    </source>
</evidence>
<dbReference type="Gene3D" id="1.20.1050.10">
    <property type="match status" value="1"/>
</dbReference>
<dbReference type="GO" id="GO:0006749">
    <property type="term" value="P:glutathione metabolic process"/>
    <property type="evidence" value="ECO:0007669"/>
    <property type="project" value="TreeGrafter"/>
</dbReference>
<dbReference type="InterPro" id="IPR050213">
    <property type="entry name" value="GST_superfamily"/>
</dbReference>
<dbReference type="FunFam" id="1.20.1050.10:FF:000003">
    <property type="entry name" value="Glutathione S-transferase 2"/>
    <property type="match status" value="1"/>
</dbReference>
<dbReference type="PROSITE" id="PS50405">
    <property type="entry name" value="GST_CTER"/>
    <property type="match status" value="1"/>
</dbReference>
<comment type="catalytic activity">
    <reaction evidence="5">
        <text>RX + glutathione = an S-substituted glutathione + a halide anion + H(+)</text>
        <dbReference type="Rhea" id="RHEA:16437"/>
        <dbReference type="ChEBI" id="CHEBI:15378"/>
        <dbReference type="ChEBI" id="CHEBI:16042"/>
        <dbReference type="ChEBI" id="CHEBI:17792"/>
        <dbReference type="ChEBI" id="CHEBI:57925"/>
        <dbReference type="ChEBI" id="CHEBI:90779"/>
        <dbReference type="EC" id="2.5.1.18"/>
    </reaction>
</comment>
<dbReference type="PROSITE" id="PS50404">
    <property type="entry name" value="GST_NTER"/>
    <property type="match status" value="1"/>
</dbReference>
<evidence type="ECO:0000259" key="7">
    <source>
        <dbReference type="PROSITE" id="PS50405"/>
    </source>
</evidence>
<evidence type="ECO:0000256" key="5">
    <source>
        <dbReference type="ARBA" id="ARBA00047960"/>
    </source>
</evidence>
<comment type="similarity">
    <text evidence="2">Belongs to the GST superfamily. Mu family.</text>
</comment>
<dbReference type="SFLD" id="SFLDG00363">
    <property type="entry name" value="AMPS_(cytGST):_Alpha-__Mu-__Pi"/>
    <property type="match status" value="1"/>
</dbReference>
<evidence type="ECO:0000259" key="6">
    <source>
        <dbReference type="PROSITE" id="PS50404"/>
    </source>
</evidence>
<dbReference type="InterPro" id="IPR036282">
    <property type="entry name" value="Glutathione-S-Trfase_C_sf"/>
</dbReference>
<dbReference type="CDD" id="cd03075">
    <property type="entry name" value="GST_N_Mu"/>
    <property type="match status" value="1"/>
</dbReference>
<evidence type="ECO:0000256" key="4">
    <source>
        <dbReference type="ARBA" id="ARBA00022679"/>
    </source>
</evidence>
<evidence type="ECO:0000256" key="2">
    <source>
        <dbReference type="ARBA" id="ARBA00005861"/>
    </source>
</evidence>
<dbReference type="PANTHER" id="PTHR11571:SF222">
    <property type="entry name" value="GLUTATHIONE TRANSFERASE"/>
    <property type="match status" value="1"/>
</dbReference>
<dbReference type="EMBL" id="GGYP01006506">
    <property type="protein sequence ID" value="MDE51277.1"/>
    <property type="molecule type" value="Transcribed_RNA"/>
</dbReference>